<evidence type="ECO:0000256" key="7">
    <source>
        <dbReference type="ARBA" id="ARBA00024042"/>
    </source>
</evidence>
<dbReference type="Gene3D" id="1.10.10.60">
    <property type="entry name" value="Homeodomain-like"/>
    <property type="match status" value="1"/>
</dbReference>
<keyword evidence="5" id="KW-0560">Oxidoreductase</keyword>
<dbReference type="Gene3D" id="3.20.20.70">
    <property type="entry name" value="Aldolase class I"/>
    <property type="match status" value="1"/>
</dbReference>
<comment type="subunit">
    <text evidence="3">Homotetramer.</text>
</comment>
<dbReference type="Pfam" id="PF13837">
    <property type="entry name" value="Myb_DNA-bind_4"/>
    <property type="match status" value="1"/>
</dbReference>
<dbReference type="SMART" id="SM01240">
    <property type="entry name" value="IMPDH"/>
    <property type="match status" value="1"/>
</dbReference>
<evidence type="ECO:0000313" key="11">
    <source>
        <dbReference type="Proteomes" id="UP000824890"/>
    </source>
</evidence>
<dbReference type="InterPro" id="IPR044822">
    <property type="entry name" value="Myb_DNA-bind_4"/>
</dbReference>
<name>A0ABQ8BJK0_BRANA</name>
<feature type="region of interest" description="Disordered" evidence="8">
    <location>
        <begin position="45"/>
        <end position="87"/>
    </location>
</feature>
<feature type="region of interest" description="Disordered" evidence="8">
    <location>
        <begin position="253"/>
        <end position="279"/>
    </location>
</feature>
<comment type="subcellular location">
    <subcellularLocation>
        <location evidence="2">Peroxisome</location>
    </subcellularLocation>
</comment>
<evidence type="ECO:0000256" key="1">
    <source>
        <dbReference type="ARBA" id="ARBA00001917"/>
    </source>
</evidence>
<protein>
    <recommendedName>
        <fullName evidence="4">(S)-2-hydroxy-acid oxidase</fullName>
        <ecNumber evidence="4">1.1.3.15</ecNumber>
    </recommendedName>
</protein>
<gene>
    <name evidence="10" type="ORF">HID58_044145</name>
</gene>
<dbReference type="InterPro" id="IPR008259">
    <property type="entry name" value="FMN_hydac_DH_AS"/>
</dbReference>
<evidence type="ECO:0000256" key="5">
    <source>
        <dbReference type="ARBA" id="ARBA00023002"/>
    </source>
</evidence>
<accession>A0ABQ8BJK0</accession>
<evidence type="ECO:0000313" key="10">
    <source>
        <dbReference type="EMBL" id="KAH0904642.1"/>
    </source>
</evidence>
<dbReference type="CDD" id="cd02809">
    <property type="entry name" value="alpha_hydroxyacid_oxid_FMN"/>
    <property type="match status" value="1"/>
</dbReference>
<feature type="domain" description="FMN hydroxy acid dehydrogenase" evidence="9">
    <location>
        <begin position="385"/>
        <end position="743"/>
    </location>
</feature>
<evidence type="ECO:0000256" key="3">
    <source>
        <dbReference type="ARBA" id="ARBA00011881"/>
    </source>
</evidence>
<sequence>TPRIVIPRVLLLTDSVSFSVNPPPPNKIITPQNPLFTITSMADDDDQIRSHSDSPDPSSSPPPSGKLTVTVASPAPPQKDPDASPLALLPIRPTGGGGREDCWSEKATGVLIDAWGEIHLELSRGNLKQKHWEEVAERVRSKEDNGKAPKTDVQCKNRIDTVKKKYKQEKLTSGGSSSSSWVFFDKLDRLIGSTAKISSGGSRGLNLYHQQGKAETPRFGGKARVTSASFSESKRWPLRRKRNVSDSDSVFEAGVSEDSGDSLPPPPPPLSKRKQGGRNKWRELSRAIMRFGEAYEEIENAKLRQVVEMEKERLKFLKELEMQRMQFFVKIQLELSRQREENGKQQYSVSASWICFLDHPSDMYKLVVSLVLFDSQCSFNMIFYIDMDQIVNVNEFQELAKRALPKMYYDFYSGGAEDQHTLKENVEAFTRIMFRPRVLVDVSKIDMSTRILGYPISAPIMIAPTAMHMLAHPQGETATAKAAAACNTIMIVSYMASCTIEEVASSCNAVRFLQIYVYKRRDVTAQIVKRAEKAGFKAIVLTVDVPKLGRREADIKNKMVSPQLRNFEGLFSTEVLPSEGSGLEAFASSTFDASLNWKDIEWLRSITKLPILVKGILTREDALKTIEAGVDGIVVSNHGARQLDYSPATITVLEEIVHVVGGRIPVLLDGGVRRGTDVFKALALGAQAVLIGRPVVYGLAAKGEDGVRKVIDMLKNELELTMALSGCPTIDDITRNHVRTENERLKSML</sequence>
<reference evidence="10 11" key="1">
    <citation type="submission" date="2021-05" db="EMBL/GenBank/DDBJ databases">
        <title>Genome Assembly of Synthetic Allotetraploid Brassica napus Reveals Homoeologous Exchanges between Subgenomes.</title>
        <authorList>
            <person name="Davis J.T."/>
        </authorList>
    </citation>
    <scope>NUCLEOTIDE SEQUENCE [LARGE SCALE GENOMIC DNA]</scope>
    <source>
        <strain evidence="11">cv. Da-Ae</strain>
        <tissue evidence="10">Seedling</tissue>
    </source>
</reference>
<feature type="region of interest" description="Disordered" evidence="8">
    <location>
        <begin position="211"/>
        <end position="238"/>
    </location>
</feature>
<dbReference type="PROSITE" id="PS51349">
    <property type="entry name" value="FMN_HYDROXY_ACID_DH_2"/>
    <property type="match status" value="1"/>
</dbReference>
<dbReference type="Proteomes" id="UP000824890">
    <property type="component" value="Unassembled WGS sequence"/>
</dbReference>
<organism evidence="10 11">
    <name type="scientific">Brassica napus</name>
    <name type="common">Rape</name>
    <dbReference type="NCBI Taxonomy" id="3708"/>
    <lineage>
        <taxon>Eukaryota</taxon>
        <taxon>Viridiplantae</taxon>
        <taxon>Streptophyta</taxon>
        <taxon>Embryophyta</taxon>
        <taxon>Tracheophyta</taxon>
        <taxon>Spermatophyta</taxon>
        <taxon>Magnoliopsida</taxon>
        <taxon>eudicotyledons</taxon>
        <taxon>Gunneridae</taxon>
        <taxon>Pentapetalae</taxon>
        <taxon>rosids</taxon>
        <taxon>malvids</taxon>
        <taxon>Brassicales</taxon>
        <taxon>Brassicaceae</taxon>
        <taxon>Brassiceae</taxon>
        <taxon>Brassica</taxon>
    </lineage>
</organism>
<evidence type="ECO:0000259" key="9">
    <source>
        <dbReference type="PROSITE" id="PS51349"/>
    </source>
</evidence>
<feature type="non-terminal residue" evidence="10">
    <location>
        <position position="1"/>
    </location>
</feature>
<dbReference type="EMBL" id="JAGKQM010000011">
    <property type="protein sequence ID" value="KAH0904642.1"/>
    <property type="molecule type" value="Genomic_DNA"/>
</dbReference>
<dbReference type="Pfam" id="PF01070">
    <property type="entry name" value="FMN_dh"/>
    <property type="match status" value="1"/>
</dbReference>
<keyword evidence="6" id="KW-0576">Peroxisome</keyword>
<comment type="caution">
    <text evidence="10">The sequence shown here is derived from an EMBL/GenBank/DDBJ whole genome shotgun (WGS) entry which is preliminary data.</text>
</comment>
<comment type="similarity">
    <text evidence="7">Belongs to the FMN-dependent alpha-hydroxy acid dehydrogenase family.</text>
</comment>
<proteinExistence type="inferred from homology"/>
<evidence type="ECO:0000256" key="4">
    <source>
        <dbReference type="ARBA" id="ARBA00013087"/>
    </source>
</evidence>
<dbReference type="InterPro" id="IPR012133">
    <property type="entry name" value="Alpha-hydoxy_acid_DH_FMN"/>
</dbReference>
<keyword evidence="11" id="KW-1185">Reference proteome</keyword>
<dbReference type="InterPro" id="IPR037396">
    <property type="entry name" value="FMN_HAD"/>
</dbReference>
<evidence type="ECO:0000256" key="6">
    <source>
        <dbReference type="ARBA" id="ARBA00023140"/>
    </source>
</evidence>
<comment type="cofactor">
    <cofactor evidence="1">
        <name>FMN</name>
        <dbReference type="ChEBI" id="CHEBI:58210"/>
    </cofactor>
</comment>
<dbReference type="SUPFAM" id="SSF51395">
    <property type="entry name" value="FMN-linked oxidoreductases"/>
    <property type="match status" value="1"/>
</dbReference>
<dbReference type="PROSITE" id="PS00557">
    <property type="entry name" value="FMN_HYDROXY_ACID_DH_1"/>
    <property type="match status" value="1"/>
</dbReference>
<evidence type="ECO:0000256" key="8">
    <source>
        <dbReference type="SAM" id="MobiDB-lite"/>
    </source>
</evidence>
<dbReference type="EC" id="1.1.3.15" evidence="4"/>
<dbReference type="InterPro" id="IPR000262">
    <property type="entry name" value="FMN-dep_DH"/>
</dbReference>
<dbReference type="PANTHER" id="PTHR10578">
    <property type="entry name" value="S -2-HYDROXY-ACID OXIDASE-RELATED"/>
    <property type="match status" value="1"/>
</dbReference>
<dbReference type="PANTHER" id="PTHR10578:SF132">
    <property type="entry name" value="PEROXISOMAL (S)-2-HYDROXYACID OXIDASE GLO4"/>
    <property type="match status" value="1"/>
</dbReference>
<evidence type="ECO:0000256" key="2">
    <source>
        <dbReference type="ARBA" id="ARBA00004275"/>
    </source>
</evidence>
<dbReference type="InterPro" id="IPR013785">
    <property type="entry name" value="Aldolase_TIM"/>
</dbReference>